<keyword evidence="2" id="KW-1185">Reference proteome</keyword>
<protein>
    <submittedName>
        <fullName evidence="1">Uncharacterized protein</fullName>
    </submittedName>
</protein>
<evidence type="ECO:0000313" key="1">
    <source>
        <dbReference type="EnsemblMetazoa" id="PPA41004.1"/>
    </source>
</evidence>
<name>A0A2A6CKY7_PRIPA</name>
<reference evidence="1" key="2">
    <citation type="submission" date="2022-06" db="UniProtKB">
        <authorList>
            <consortium name="EnsemblMetazoa"/>
        </authorList>
    </citation>
    <scope>IDENTIFICATION</scope>
    <source>
        <strain evidence="1">PS312</strain>
    </source>
</reference>
<dbReference type="Proteomes" id="UP000005239">
    <property type="component" value="Unassembled WGS sequence"/>
</dbReference>
<gene>
    <name evidence="1" type="primary">WBGene00279373</name>
</gene>
<sequence length="108" mass="12197">MALSHGADYFVHNENGSMRLIGCMILIVIEISVLTTGIVATRISRNKYMRMDENSNLTVRYQTKETYEMSKAMIPAYVASFLVKALNILVLWAYYAANDMSLTGYAQD</sequence>
<reference evidence="2" key="1">
    <citation type="journal article" date="2008" name="Nat. Genet.">
        <title>The Pristionchus pacificus genome provides a unique perspective on nematode lifestyle and parasitism.</title>
        <authorList>
            <person name="Dieterich C."/>
            <person name="Clifton S.W."/>
            <person name="Schuster L.N."/>
            <person name="Chinwalla A."/>
            <person name="Delehaunty K."/>
            <person name="Dinkelacker I."/>
            <person name="Fulton L."/>
            <person name="Fulton R."/>
            <person name="Godfrey J."/>
            <person name="Minx P."/>
            <person name="Mitreva M."/>
            <person name="Roeseler W."/>
            <person name="Tian H."/>
            <person name="Witte H."/>
            <person name="Yang S.P."/>
            <person name="Wilson R.K."/>
            <person name="Sommer R.J."/>
        </authorList>
    </citation>
    <scope>NUCLEOTIDE SEQUENCE [LARGE SCALE GENOMIC DNA]</scope>
    <source>
        <strain evidence="2">PS312</strain>
    </source>
</reference>
<evidence type="ECO:0000313" key="2">
    <source>
        <dbReference type="Proteomes" id="UP000005239"/>
    </source>
</evidence>
<proteinExistence type="predicted"/>
<organism evidence="1 2">
    <name type="scientific">Pristionchus pacificus</name>
    <name type="common">Parasitic nematode worm</name>
    <dbReference type="NCBI Taxonomy" id="54126"/>
    <lineage>
        <taxon>Eukaryota</taxon>
        <taxon>Metazoa</taxon>
        <taxon>Ecdysozoa</taxon>
        <taxon>Nematoda</taxon>
        <taxon>Chromadorea</taxon>
        <taxon>Rhabditida</taxon>
        <taxon>Rhabditina</taxon>
        <taxon>Diplogasteromorpha</taxon>
        <taxon>Diplogasteroidea</taxon>
        <taxon>Neodiplogasteridae</taxon>
        <taxon>Pristionchus</taxon>
    </lineage>
</organism>
<dbReference type="AlphaFoldDB" id="A0A2A6CKY7"/>
<accession>A0A2A6CKY7</accession>
<accession>A0A8R1Z0X6</accession>
<dbReference type="EnsemblMetazoa" id="PPA41004.1">
    <property type="protein sequence ID" value="PPA41004.1"/>
    <property type="gene ID" value="WBGene00279373"/>
</dbReference>